<proteinExistence type="inferred from homology"/>
<feature type="non-terminal residue" evidence="15">
    <location>
        <position position="526"/>
    </location>
</feature>
<evidence type="ECO:0000256" key="9">
    <source>
        <dbReference type="ARBA" id="ARBA00023146"/>
    </source>
</evidence>
<dbReference type="PRINTS" id="PR01042">
    <property type="entry name" value="TRNASYNTHASP"/>
</dbReference>
<gene>
    <name evidence="15" type="ORF">B7463_g10980</name>
</gene>
<evidence type="ECO:0000256" key="7">
    <source>
        <dbReference type="ARBA" id="ARBA00022840"/>
    </source>
</evidence>
<dbReference type="InterPro" id="IPR002312">
    <property type="entry name" value="Asp/Asn-tRNA-synth_IIb"/>
</dbReference>
<feature type="non-terminal residue" evidence="15">
    <location>
        <position position="1"/>
    </location>
</feature>
<feature type="domain" description="Asparagine--tRNA ligase N-terminal" evidence="14">
    <location>
        <begin position="22"/>
        <end position="107"/>
    </location>
</feature>
<evidence type="ECO:0000256" key="5">
    <source>
        <dbReference type="ARBA" id="ARBA00022598"/>
    </source>
</evidence>
<dbReference type="OrthoDB" id="1931232at2759"/>
<evidence type="ECO:0000256" key="11">
    <source>
        <dbReference type="ARBA" id="ARBA00047844"/>
    </source>
</evidence>
<dbReference type="OMA" id="DCCLYPR"/>
<keyword evidence="16" id="KW-1185">Reference proteome</keyword>
<comment type="catalytic activity">
    <reaction evidence="11">
        <text>tRNA(Asn) + L-asparagine + ATP = L-asparaginyl-tRNA(Asn) + AMP + diphosphate + H(+)</text>
        <dbReference type="Rhea" id="RHEA:11180"/>
        <dbReference type="Rhea" id="RHEA-COMP:9659"/>
        <dbReference type="Rhea" id="RHEA-COMP:9674"/>
        <dbReference type="ChEBI" id="CHEBI:15378"/>
        <dbReference type="ChEBI" id="CHEBI:30616"/>
        <dbReference type="ChEBI" id="CHEBI:33019"/>
        <dbReference type="ChEBI" id="CHEBI:58048"/>
        <dbReference type="ChEBI" id="CHEBI:78442"/>
        <dbReference type="ChEBI" id="CHEBI:78515"/>
        <dbReference type="ChEBI" id="CHEBI:456215"/>
        <dbReference type="EC" id="6.1.1.22"/>
    </reaction>
</comment>
<keyword evidence="4" id="KW-0963">Cytoplasm</keyword>
<dbReference type="Proteomes" id="UP000258309">
    <property type="component" value="Unassembled WGS sequence"/>
</dbReference>
<evidence type="ECO:0000259" key="14">
    <source>
        <dbReference type="Pfam" id="PF20917"/>
    </source>
</evidence>
<dbReference type="EMBL" id="NCSJ02000339">
    <property type="protein sequence ID" value="RFU25361.1"/>
    <property type="molecule type" value="Genomic_DNA"/>
</dbReference>
<dbReference type="GO" id="GO:0006421">
    <property type="term" value="P:asparaginyl-tRNA aminoacylation"/>
    <property type="evidence" value="ECO:0007669"/>
    <property type="project" value="TreeGrafter"/>
</dbReference>
<evidence type="ECO:0000256" key="6">
    <source>
        <dbReference type="ARBA" id="ARBA00022741"/>
    </source>
</evidence>
<dbReference type="SUPFAM" id="SSF55681">
    <property type="entry name" value="Class II aaRS and biotin synthetases"/>
    <property type="match status" value="1"/>
</dbReference>
<dbReference type="GO" id="GO:0004816">
    <property type="term" value="F:asparagine-tRNA ligase activity"/>
    <property type="evidence" value="ECO:0007669"/>
    <property type="project" value="UniProtKB-EC"/>
</dbReference>
<keyword evidence="12" id="KW-0175">Coiled coil</keyword>
<dbReference type="InterPro" id="IPR045864">
    <property type="entry name" value="aa-tRNA-synth_II/BPL/LPL"/>
</dbReference>
<dbReference type="SUPFAM" id="SSF50249">
    <property type="entry name" value="Nucleic acid-binding proteins"/>
    <property type="match status" value="1"/>
</dbReference>
<name>A0A3E2GW65_SCYLI</name>
<dbReference type="Gene3D" id="3.30.1910.20">
    <property type="entry name" value="asparaginyl-tRNA synthetase, N-terminal domain"/>
    <property type="match status" value="1"/>
</dbReference>
<dbReference type="Pfam" id="PF20917">
    <property type="entry name" value="AsnRS_N"/>
    <property type="match status" value="1"/>
</dbReference>
<dbReference type="AlphaFoldDB" id="A0A3E2GW65"/>
<keyword evidence="5" id="KW-0436">Ligase</keyword>
<dbReference type="InterPro" id="IPR048952">
    <property type="entry name" value="AsnRS_N"/>
</dbReference>
<dbReference type="CDD" id="cd04323">
    <property type="entry name" value="AsnRS_cyto_like_N"/>
    <property type="match status" value="1"/>
</dbReference>
<dbReference type="InterPro" id="IPR004364">
    <property type="entry name" value="Aa-tRNA-synt_II"/>
</dbReference>
<evidence type="ECO:0000256" key="12">
    <source>
        <dbReference type="SAM" id="Coils"/>
    </source>
</evidence>
<keyword evidence="8" id="KW-0648">Protein biosynthesis</keyword>
<dbReference type="PANTHER" id="PTHR22594">
    <property type="entry name" value="ASPARTYL/LYSYL-TRNA SYNTHETASE"/>
    <property type="match status" value="1"/>
</dbReference>
<evidence type="ECO:0000259" key="13">
    <source>
        <dbReference type="Pfam" id="PF00152"/>
    </source>
</evidence>
<evidence type="ECO:0000256" key="8">
    <source>
        <dbReference type="ARBA" id="ARBA00022917"/>
    </source>
</evidence>
<feature type="domain" description="Aminoacyl-tRNA synthetase class II (D/K/N)" evidence="13">
    <location>
        <begin position="241"/>
        <end position="517"/>
    </location>
</feature>
<accession>A0A3E2GW65</accession>
<dbReference type="Gene3D" id="2.40.50.140">
    <property type="entry name" value="Nucleic acid-binding proteins"/>
    <property type="match status" value="1"/>
</dbReference>
<reference evidence="15 16" key="1">
    <citation type="submission" date="2018-05" db="EMBL/GenBank/DDBJ databases">
        <title>Draft genome sequence of Scytalidium lignicola DSM 105466, a ubiquitous saprotrophic fungus.</title>
        <authorList>
            <person name="Buettner E."/>
            <person name="Gebauer A.M."/>
            <person name="Hofrichter M."/>
            <person name="Liers C."/>
            <person name="Kellner H."/>
        </authorList>
    </citation>
    <scope>NUCLEOTIDE SEQUENCE [LARGE SCALE GENOMIC DNA]</scope>
    <source>
        <strain evidence="15 16">DSM 105466</strain>
    </source>
</reference>
<dbReference type="InterPro" id="IPR012340">
    <property type="entry name" value="NA-bd_OB-fold"/>
</dbReference>
<dbReference type="STRING" id="5539.A0A3E2GW65"/>
<comment type="subcellular location">
    <subcellularLocation>
        <location evidence="1">Cytoplasm</location>
    </subcellularLocation>
</comment>
<feature type="coiled-coil region" evidence="12">
    <location>
        <begin position="66"/>
        <end position="98"/>
    </location>
</feature>
<protein>
    <recommendedName>
        <fullName evidence="3">asparagine--tRNA ligase</fullName>
        <ecNumber evidence="3">6.1.1.22</ecNumber>
    </recommendedName>
    <alternativeName>
        <fullName evidence="10">Asparaginyl-tRNA synthetase</fullName>
    </alternativeName>
</protein>
<dbReference type="GO" id="GO:0005737">
    <property type="term" value="C:cytoplasm"/>
    <property type="evidence" value="ECO:0007669"/>
    <property type="project" value="UniProtKB-SubCell"/>
</dbReference>
<evidence type="ECO:0000256" key="2">
    <source>
        <dbReference type="ARBA" id="ARBA00008226"/>
    </source>
</evidence>
<dbReference type="Pfam" id="PF00152">
    <property type="entry name" value="tRNA-synt_2"/>
    <property type="match status" value="1"/>
</dbReference>
<dbReference type="GO" id="GO:0005524">
    <property type="term" value="F:ATP binding"/>
    <property type="evidence" value="ECO:0007669"/>
    <property type="project" value="UniProtKB-KW"/>
</dbReference>
<evidence type="ECO:0000313" key="15">
    <source>
        <dbReference type="EMBL" id="RFU25361.1"/>
    </source>
</evidence>
<keyword evidence="6" id="KW-0547">Nucleotide-binding</keyword>
<evidence type="ECO:0000313" key="16">
    <source>
        <dbReference type="Proteomes" id="UP000258309"/>
    </source>
</evidence>
<dbReference type="PANTHER" id="PTHR22594:SF16">
    <property type="entry name" value="ASPARAGINE--TRNA LIGASE, CYTOPLASMIC"/>
    <property type="match status" value="1"/>
</dbReference>
<evidence type="ECO:0000256" key="1">
    <source>
        <dbReference type="ARBA" id="ARBA00004496"/>
    </source>
</evidence>
<dbReference type="EC" id="6.1.1.22" evidence="3"/>
<dbReference type="Gene3D" id="3.30.930.10">
    <property type="entry name" value="Bira Bifunctional Protein, Domain 2"/>
    <property type="match status" value="1"/>
</dbReference>
<comment type="similarity">
    <text evidence="2">Belongs to the class-II aminoacyl-tRNA synthetase family.</text>
</comment>
<keyword evidence="7" id="KW-0067">ATP-binding</keyword>
<organism evidence="15 16">
    <name type="scientific">Scytalidium lignicola</name>
    <name type="common">Hyphomycete</name>
    <dbReference type="NCBI Taxonomy" id="5539"/>
    <lineage>
        <taxon>Eukaryota</taxon>
        <taxon>Fungi</taxon>
        <taxon>Dikarya</taxon>
        <taxon>Ascomycota</taxon>
        <taxon>Pezizomycotina</taxon>
        <taxon>Leotiomycetes</taxon>
        <taxon>Leotiomycetes incertae sedis</taxon>
        <taxon>Scytalidium</taxon>
    </lineage>
</organism>
<sequence length="526" mass="58994">MAIIYIDEEAGNDALDIEAPGTEAAPFKTLSHAYLKFGPDHEYNVKKKDEEYKPAAKSALKKAVKFAEQQQKKQDARAEREAQDNAALEATIERAKNIKITQDPALPEAVLIRLNETDPSIIGQLRKKDQETESPAVRVRIQGRVRRVAKQGGLIFVLVRRGLDSMQCVLSGDLAKTYDALTLARETSIEIFGQLWAVPAGAYAPLDRELQADYFEIIAKAPGGDDAFSNRVQEDVENPDLRHLSLRNEKPASIMLVRGVVESAFHAAYQELGITKVVPPTLVTTQCEGGATLFGLNYYGEPAFLTQSSQLYLETVLPSLGDVYCIQSSFRAEKSLTRRHLSEYIHIEAELDYTTFDNLLAHIEHLICRVIDLTLENPIAAATIQKLNPKFSKPQRPFMKMQYTEAIEWLRERGIKNENGEDHVFGDDIAEAAERKMVDEINRPKDKDDKRLTESVDVLVPGVGEIVGGSMRIWDYDELLAAYKREGIDPAPYFWYTDQRKYGSSPHGGYGLGAERYSGVPFPLYH</sequence>
<keyword evidence="9" id="KW-0030">Aminoacyl-tRNA synthetase</keyword>
<evidence type="ECO:0000256" key="4">
    <source>
        <dbReference type="ARBA" id="ARBA00022490"/>
    </source>
</evidence>
<comment type="caution">
    <text evidence="15">The sequence shown here is derived from an EMBL/GenBank/DDBJ whole genome shotgun (WGS) entry which is preliminary data.</text>
</comment>
<evidence type="ECO:0000256" key="10">
    <source>
        <dbReference type="ARBA" id="ARBA00029886"/>
    </source>
</evidence>
<evidence type="ECO:0000256" key="3">
    <source>
        <dbReference type="ARBA" id="ARBA00012816"/>
    </source>
</evidence>